<dbReference type="AlphaFoldDB" id="A0A1E7FBW3"/>
<comment type="similarity">
    <text evidence="2 9">Belongs to the anamorsin family.</text>
</comment>
<accession>A0A1E7FBW3</accession>
<evidence type="ECO:0000256" key="8">
    <source>
        <dbReference type="ARBA" id="ARBA00023128"/>
    </source>
</evidence>
<dbReference type="GO" id="GO:0005758">
    <property type="term" value="C:mitochondrial intermembrane space"/>
    <property type="evidence" value="ECO:0007669"/>
    <property type="project" value="UniProtKB-SubCell"/>
</dbReference>
<evidence type="ECO:0000256" key="9">
    <source>
        <dbReference type="HAMAP-Rule" id="MF_03115"/>
    </source>
</evidence>
<dbReference type="GO" id="GO:0016226">
    <property type="term" value="P:iron-sulfur cluster assembly"/>
    <property type="evidence" value="ECO:0007669"/>
    <property type="project" value="UniProtKB-UniRule"/>
</dbReference>
<protein>
    <recommendedName>
        <fullName evidence="9">Anamorsin homolog</fullName>
    </recommendedName>
    <alternativeName>
        <fullName evidence="9">Fe-S cluster assembly protein DRE2 homolog</fullName>
    </alternativeName>
</protein>
<reference evidence="11 12" key="1">
    <citation type="submission" date="2016-09" db="EMBL/GenBank/DDBJ databases">
        <title>Extensive genetic diversity and differential bi-allelic expression allows diatom success in the polar Southern Ocean.</title>
        <authorList>
            <consortium name="DOE Joint Genome Institute"/>
            <person name="Mock T."/>
            <person name="Otillar R.P."/>
            <person name="Strauss J."/>
            <person name="Dupont C."/>
            <person name="Frickenhaus S."/>
            <person name="Maumus F."/>
            <person name="Mcmullan M."/>
            <person name="Sanges R."/>
            <person name="Schmutz J."/>
            <person name="Toseland A."/>
            <person name="Valas R."/>
            <person name="Veluchamy A."/>
            <person name="Ward B.J."/>
            <person name="Allen A."/>
            <person name="Barry K."/>
            <person name="Falciatore A."/>
            <person name="Ferrante M."/>
            <person name="Fortunato A.E."/>
            <person name="Gloeckner G."/>
            <person name="Gruber A."/>
            <person name="Hipkin R."/>
            <person name="Janech M."/>
            <person name="Kroth P."/>
            <person name="Leese F."/>
            <person name="Lindquist E."/>
            <person name="Lyon B.R."/>
            <person name="Martin J."/>
            <person name="Mayer C."/>
            <person name="Parker M."/>
            <person name="Quesneville H."/>
            <person name="Raymond J."/>
            <person name="Uhlig C."/>
            <person name="Valentin K.U."/>
            <person name="Worden A.Z."/>
            <person name="Armbrust E.V."/>
            <person name="Bowler C."/>
            <person name="Green B."/>
            <person name="Moulton V."/>
            <person name="Van Oosterhout C."/>
            <person name="Grigoriev I."/>
        </authorList>
    </citation>
    <scope>NUCLEOTIDE SEQUENCE [LARGE SCALE GENOMIC DNA]</scope>
    <source>
        <strain evidence="11 12">CCMP1102</strain>
    </source>
</reference>
<dbReference type="InterPro" id="IPR007785">
    <property type="entry name" value="Anamorsin"/>
</dbReference>
<keyword evidence="5 9" id="KW-0479">Metal-binding</keyword>
<feature type="binding site" evidence="9">
    <location>
        <position position="202"/>
    </location>
    <ligand>
        <name>[2Fe-2S] cluster</name>
        <dbReference type="ChEBI" id="CHEBI:190135"/>
    </ligand>
</feature>
<keyword evidence="4 9" id="KW-0963">Cytoplasm</keyword>
<feature type="binding site" evidence="9">
    <location>
        <position position="241"/>
    </location>
    <ligand>
        <name>[4Fe-4S] cluster</name>
        <dbReference type="ChEBI" id="CHEBI:49883"/>
    </ligand>
</feature>
<dbReference type="OrthoDB" id="311633at2759"/>
<comment type="domain">
    <text evidence="9">The N-terminal domain has structural similarity with S-adenosyl-L-methionine-dependent methyltransferases, but does not bind S-adenosyl-L-methionine. It is required for correct assembly of the 2 Fe-S clusters.</text>
</comment>
<dbReference type="InterPro" id="IPR046408">
    <property type="entry name" value="CIAPIN1"/>
</dbReference>
<comment type="subunit">
    <text evidence="9">Monomer.</text>
</comment>
<dbReference type="GO" id="GO:0046872">
    <property type="term" value="F:metal ion binding"/>
    <property type="evidence" value="ECO:0007669"/>
    <property type="project" value="UniProtKB-KW"/>
</dbReference>
<sequence>MTTICLQLGSAICTNPNSYSQTFVAKNADEITSSKIGLAPSSLDQLDVIVDGSELAQIYNPMELATWVPLLSPTSIISIQVRGAKNGKIDLQPINTSFLLAGLKCASERREADGSRVLTATRRISAPVGAAPLRLMKKKKNTIAVRLDLGMMDDDDDDADMIDEDGLLDDNNLLAPPPAMGAQSEANGDDCAGRKPCDDCTCGRAEREAGGAADYQPKLAQVPSSACGKCPMGDAFRCAGCPFLGKPAFKPGEEHVVLNLMDDL</sequence>
<evidence type="ECO:0000256" key="6">
    <source>
        <dbReference type="ARBA" id="ARBA00023004"/>
    </source>
</evidence>
<evidence type="ECO:0000259" key="10">
    <source>
        <dbReference type="Pfam" id="PF05093"/>
    </source>
</evidence>
<comment type="cofactor">
    <cofactor evidence="1 9">
        <name>[4Fe-4S] cluster</name>
        <dbReference type="ChEBI" id="CHEBI:49883"/>
    </cofactor>
</comment>
<dbReference type="Proteomes" id="UP000095751">
    <property type="component" value="Unassembled WGS sequence"/>
</dbReference>
<evidence type="ECO:0000313" key="12">
    <source>
        <dbReference type="Proteomes" id="UP000095751"/>
    </source>
</evidence>
<keyword evidence="9" id="KW-0001">2Fe-2S</keyword>
<gene>
    <name evidence="11" type="ORF">FRACYDRAFT_269413</name>
</gene>
<evidence type="ECO:0000256" key="3">
    <source>
        <dbReference type="ARBA" id="ARBA00022485"/>
    </source>
</evidence>
<dbReference type="GO" id="GO:0009055">
    <property type="term" value="F:electron transfer activity"/>
    <property type="evidence" value="ECO:0007669"/>
    <property type="project" value="UniProtKB-UniRule"/>
</dbReference>
<feature type="binding site" evidence="9">
    <location>
        <position position="200"/>
    </location>
    <ligand>
        <name>[2Fe-2S] cluster</name>
        <dbReference type="ChEBI" id="CHEBI:190135"/>
    </ligand>
</feature>
<comment type="caution">
    <text evidence="9">Lacks conserved residue(s) required for the propagation of feature annotation.</text>
</comment>
<dbReference type="PANTHER" id="PTHR13273">
    <property type="entry name" value="ANAMORSIN"/>
    <property type="match status" value="1"/>
</dbReference>
<dbReference type="GO" id="GO:0051537">
    <property type="term" value="F:2 iron, 2 sulfur cluster binding"/>
    <property type="evidence" value="ECO:0007669"/>
    <property type="project" value="UniProtKB-UniRule"/>
</dbReference>
<comment type="domain">
    <text evidence="9">The twin Cx2C motifs are involved in the recognition by the mitochondrial MIA40-ERV1 disulfide relay system. The formation of 2 disulfide bonds in the Cx2C motifs through dithiol/disulfide exchange reactions effectively traps the protein in the mitochondrial intermembrane space.</text>
</comment>
<dbReference type="Pfam" id="PF05093">
    <property type="entry name" value="CIAPIN1"/>
    <property type="match status" value="1"/>
</dbReference>
<comment type="domain">
    <text evidence="9">The C-terminal domain binds 2 Fe-S clusters but is otherwise mostly in an intrinsically disordered conformation.</text>
</comment>
<comment type="subcellular location">
    <subcellularLocation>
        <location evidence="9">Cytoplasm</location>
    </subcellularLocation>
    <subcellularLocation>
        <location evidence="9">Mitochondrion intermembrane space</location>
    </subcellularLocation>
</comment>
<evidence type="ECO:0000256" key="7">
    <source>
        <dbReference type="ARBA" id="ARBA00023014"/>
    </source>
</evidence>
<evidence type="ECO:0000256" key="4">
    <source>
        <dbReference type="ARBA" id="ARBA00022490"/>
    </source>
</evidence>
<feature type="region of interest" description="Fe-S binding site B" evidence="9">
    <location>
        <begin position="227"/>
        <end position="241"/>
    </location>
</feature>
<dbReference type="EMBL" id="KV784359">
    <property type="protein sequence ID" value="OEU15545.1"/>
    <property type="molecule type" value="Genomic_DNA"/>
</dbReference>
<evidence type="ECO:0000256" key="2">
    <source>
        <dbReference type="ARBA" id="ARBA00008169"/>
    </source>
</evidence>
<proteinExistence type="inferred from homology"/>
<dbReference type="InParanoid" id="A0A1E7FBW3"/>
<evidence type="ECO:0000256" key="5">
    <source>
        <dbReference type="ARBA" id="ARBA00022723"/>
    </source>
</evidence>
<keyword evidence="7 9" id="KW-0411">Iron-sulfur</keyword>
<feature type="binding site" evidence="9">
    <location>
        <position position="227"/>
    </location>
    <ligand>
        <name>[4Fe-4S] cluster</name>
        <dbReference type="ChEBI" id="CHEBI:49883"/>
    </ligand>
</feature>
<evidence type="ECO:0000256" key="1">
    <source>
        <dbReference type="ARBA" id="ARBA00001966"/>
    </source>
</evidence>
<feature type="short sequence motif" description="Cx2C motif 1" evidence="9">
    <location>
        <begin position="227"/>
        <end position="230"/>
    </location>
</feature>
<dbReference type="KEGG" id="fcy:FRACYDRAFT_269413"/>
<dbReference type="PANTHER" id="PTHR13273:SF14">
    <property type="entry name" value="ANAMORSIN"/>
    <property type="match status" value="1"/>
</dbReference>
<feature type="binding site" evidence="9">
    <location>
        <position position="191"/>
    </location>
    <ligand>
        <name>[2Fe-2S] cluster</name>
        <dbReference type="ChEBI" id="CHEBI:190135"/>
    </ligand>
</feature>
<keyword evidence="6 9" id="KW-0408">Iron</keyword>
<feature type="binding site" evidence="9">
    <location>
        <position position="197"/>
    </location>
    <ligand>
        <name>[2Fe-2S] cluster</name>
        <dbReference type="ChEBI" id="CHEBI:190135"/>
    </ligand>
</feature>
<comment type="function">
    <text evidence="9">Component of the cytosolic iron-sulfur (Fe-S) protein assembly (CIA) machinery. Required for the maturation of extramitochondrial Fe-S proteins. Part of an electron transfer chain functioning in an early step of cytosolic Fe-S biogenesis, facilitating the de novo assembly of a [4Fe-4S] cluster on the cytosolic Fe-S scaffold complex. Electrons are transferred from NADPH via a FAD- and FMN-containing diflavin oxidoreductase. Together with the diflavin oxidoreductase, also required for the assembly of the diferric tyrosyl radical cofactor of ribonucleotide reductase (RNR), probably by providing electrons for reduction during radical cofactor maturation in the catalytic small subunit.</text>
</comment>
<dbReference type="HAMAP" id="MF_03115">
    <property type="entry name" value="Anamorsin"/>
    <property type="match status" value="1"/>
</dbReference>
<keyword evidence="3 9" id="KW-0004">4Fe-4S</keyword>
<organism evidence="11 12">
    <name type="scientific">Fragilariopsis cylindrus CCMP1102</name>
    <dbReference type="NCBI Taxonomy" id="635003"/>
    <lineage>
        <taxon>Eukaryota</taxon>
        <taxon>Sar</taxon>
        <taxon>Stramenopiles</taxon>
        <taxon>Ochrophyta</taxon>
        <taxon>Bacillariophyta</taxon>
        <taxon>Bacillariophyceae</taxon>
        <taxon>Bacillariophycidae</taxon>
        <taxon>Bacillariales</taxon>
        <taxon>Bacillariaceae</taxon>
        <taxon>Fragilariopsis</taxon>
    </lineage>
</organism>
<name>A0A1E7FBW3_9STRA</name>
<keyword evidence="12" id="KW-1185">Reference proteome</keyword>
<feature type="binding site" evidence="9">
    <location>
        <position position="230"/>
    </location>
    <ligand>
        <name>[4Fe-4S] cluster</name>
        <dbReference type="ChEBI" id="CHEBI:49883"/>
    </ligand>
</feature>
<keyword evidence="8 9" id="KW-0496">Mitochondrion</keyword>
<feature type="short sequence motif" description="Cx2C motif 2" evidence="9">
    <location>
        <begin position="238"/>
        <end position="241"/>
    </location>
</feature>
<comment type="cofactor">
    <cofactor evidence="9">
        <name>[2Fe-2S] cluster</name>
        <dbReference type="ChEBI" id="CHEBI:190135"/>
    </cofactor>
</comment>
<feature type="binding site" evidence="9">
    <location>
        <position position="238"/>
    </location>
    <ligand>
        <name>[4Fe-4S] cluster</name>
        <dbReference type="ChEBI" id="CHEBI:49883"/>
    </ligand>
</feature>
<dbReference type="GO" id="GO:0051539">
    <property type="term" value="F:4 iron, 4 sulfur cluster binding"/>
    <property type="evidence" value="ECO:0007669"/>
    <property type="project" value="UniProtKB-KW"/>
</dbReference>
<evidence type="ECO:0000313" key="11">
    <source>
        <dbReference type="EMBL" id="OEU15545.1"/>
    </source>
</evidence>
<feature type="domain" description="Anamorsin C-terminal" evidence="10">
    <location>
        <begin position="223"/>
        <end position="254"/>
    </location>
</feature>